<evidence type="ECO:0000313" key="7">
    <source>
        <dbReference type="EMBL" id="MCD7456317.1"/>
    </source>
</evidence>
<evidence type="ECO:0000256" key="4">
    <source>
        <dbReference type="ARBA" id="ARBA00023242"/>
    </source>
</evidence>
<keyword evidence="8" id="KW-1185">Reference proteome</keyword>
<dbReference type="InterPro" id="IPR011598">
    <property type="entry name" value="bHLH_dom"/>
</dbReference>
<dbReference type="Proteomes" id="UP000823775">
    <property type="component" value="Unassembled WGS sequence"/>
</dbReference>
<accession>A0ABS8SC14</accession>
<keyword evidence="4" id="KW-0539">Nucleus</keyword>
<proteinExistence type="predicted"/>
<comment type="subcellular location">
    <subcellularLocation>
        <location evidence="1">Nucleus</location>
    </subcellularLocation>
</comment>
<dbReference type="InterPro" id="IPR036638">
    <property type="entry name" value="HLH_DNA-bd_sf"/>
</dbReference>
<dbReference type="InterPro" id="IPR044278">
    <property type="entry name" value="BHLH95-like"/>
</dbReference>
<dbReference type="InterPro" id="IPR054502">
    <property type="entry name" value="bHLH-TF_ACT-like_plant"/>
</dbReference>
<evidence type="ECO:0000256" key="2">
    <source>
        <dbReference type="ARBA" id="ARBA00023015"/>
    </source>
</evidence>
<protein>
    <recommendedName>
        <fullName evidence="6">BHLH domain-containing protein</fullName>
    </recommendedName>
</protein>
<comment type="caution">
    <text evidence="7">The sequence shown here is derived from an EMBL/GenBank/DDBJ whole genome shotgun (WGS) entry which is preliminary data.</text>
</comment>
<dbReference type="InterPro" id="IPR045239">
    <property type="entry name" value="bHLH95_bHLH"/>
</dbReference>
<evidence type="ECO:0000256" key="5">
    <source>
        <dbReference type="SAM" id="Coils"/>
    </source>
</evidence>
<evidence type="ECO:0000313" key="8">
    <source>
        <dbReference type="Proteomes" id="UP000823775"/>
    </source>
</evidence>
<name>A0ABS8SC14_DATST</name>
<dbReference type="Pfam" id="PF00010">
    <property type="entry name" value="HLH"/>
    <property type="match status" value="1"/>
</dbReference>
<dbReference type="Pfam" id="PF22754">
    <property type="entry name" value="bHLH-TF_ACT-like_plant"/>
    <property type="match status" value="1"/>
</dbReference>
<reference evidence="7 8" key="1">
    <citation type="journal article" date="2021" name="BMC Genomics">
        <title>Datura genome reveals duplications of psychoactive alkaloid biosynthetic genes and high mutation rate following tissue culture.</title>
        <authorList>
            <person name="Rajewski A."/>
            <person name="Carter-House D."/>
            <person name="Stajich J."/>
            <person name="Litt A."/>
        </authorList>
    </citation>
    <scope>NUCLEOTIDE SEQUENCE [LARGE SCALE GENOMIC DNA]</scope>
    <source>
        <strain evidence="7">AR-01</strain>
    </source>
</reference>
<organism evidence="7 8">
    <name type="scientific">Datura stramonium</name>
    <name type="common">Jimsonweed</name>
    <name type="synonym">Common thornapple</name>
    <dbReference type="NCBI Taxonomy" id="4076"/>
    <lineage>
        <taxon>Eukaryota</taxon>
        <taxon>Viridiplantae</taxon>
        <taxon>Streptophyta</taxon>
        <taxon>Embryophyta</taxon>
        <taxon>Tracheophyta</taxon>
        <taxon>Spermatophyta</taxon>
        <taxon>Magnoliopsida</taxon>
        <taxon>eudicotyledons</taxon>
        <taxon>Gunneridae</taxon>
        <taxon>Pentapetalae</taxon>
        <taxon>asterids</taxon>
        <taxon>lamiids</taxon>
        <taxon>Solanales</taxon>
        <taxon>Solanaceae</taxon>
        <taxon>Solanoideae</taxon>
        <taxon>Datureae</taxon>
        <taxon>Datura</taxon>
    </lineage>
</organism>
<evidence type="ECO:0000256" key="1">
    <source>
        <dbReference type="ARBA" id="ARBA00004123"/>
    </source>
</evidence>
<gene>
    <name evidence="7" type="ORF">HAX54_031270</name>
</gene>
<keyword evidence="2" id="KW-0805">Transcription regulation</keyword>
<feature type="domain" description="BHLH" evidence="6">
    <location>
        <begin position="1"/>
        <end position="35"/>
    </location>
</feature>
<dbReference type="CDD" id="cd11393">
    <property type="entry name" value="bHLH_AtbHLH_like"/>
    <property type="match status" value="1"/>
</dbReference>
<dbReference type="PANTHER" id="PTHR46772:SF8">
    <property type="entry name" value="TRANSCRIPTION FACTOR BHLH95"/>
    <property type="match status" value="1"/>
</dbReference>
<dbReference type="SUPFAM" id="SSF47459">
    <property type="entry name" value="HLH, helix-loop-helix DNA-binding domain"/>
    <property type="match status" value="1"/>
</dbReference>
<dbReference type="EMBL" id="JACEIK010000395">
    <property type="protein sequence ID" value="MCD7456317.1"/>
    <property type="molecule type" value="Genomic_DNA"/>
</dbReference>
<evidence type="ECO:0000256" key="3">
    <source>
        <dbReference type="ARBA" id="ARBA00023163"/>
    </source>
</evidence>
<keyword evidence="3" id="KW-0804">Transcription</keyword>
<dbReference type="Gene3D" id="4.10.280.10">
    <property type="entry name" value="Helix-loop-helix DNA-binding domain"/>
    <property type="match status" value="1"/>
</dbReference>
<evidence type="ECO:0000259" key="6">
    <source>
        <dbReference type="PROSITE" id="PS50888"/>
    </source>
</evidence>
<dbReference type="PROSITE" id="PS50888">
    <property type="entry name" value="BHLH"/>
    <property type="match status" value="1"/>
</dbReference>
<sequence length="191" mass="21266">MGEMLSELHGFLPQLSPKADKSTILDEVVSYIKTLQNTLQKLEEQKQERLQAGMKLPSVRREQFLADQGSASNLAAITPTSTPLLMNNVSVTGFQTWSSPNVVLNICGEEAHISVCCPKKHVVFSTICYVLEKHNIEIVSAQLSSDHYKNIFMIQAHARGRSSLDQSSEVFPVEEIYKQAATEIILFMGNL</sequence>
<keyword evidence="5" id="KW-0175">Coiled coil</keyword>
<dbReference type="PANTHER" id="PTHR46772">
    <property type="entry name" value="BHLH DOMAIN-CONTAINING PROTEIN"/>
    <property type="match status" value="1"/>
</dbReference>
<feature type="coiled-coil region" evidence="5">
    <location>
        <begin position="25"/>
        <end position="52"/>
    </location>
</feature>